<evidence type="ECO:0000256" key="2">
    <source>
        <dbReference type="SAM" id="MobiDB-lite"/>
    </source>
</evidence>
<feature type="compositionally biased region" description="Basic residues" evidence="2">
    <location>
        <begin position="380"/>
        <end position="399"/>
    </location>
</feature>
<dbReference type="PANTHER" id="PTHR13037:SF24">
    <property type="entry name" value="POLYCOMB PROTEIN PCL-RELATED"/>
    <property type="match status" value="1"/>
</dbReference>
<comment type="caution">
    <text evidence="3">The sequence shown here is derived from an EMBL/GenBank/DDBJ whole genome shotgun (WGS) entry which is preliminary data.</text>
</comment>
<feature type="region of interest" description="Disordered" evidence="2">
    <location>
        <begin position="1"/>
        <end position="23"/>
    </location>
</feature>
<dbReference type="PANTHER" id="PTHR13037">
    <property type="entry name" value="FORMIN"/>
    <property type="match status" value="1"/>
</dbReference>
<reference evidence="3 4" key="1">
    <citation type="submission" date="2021-08" db="EMBL/GenBank/DDBJ databases">
        <title>Draft Genome Sequence of Phanerochaete sordida strain YK-624.</title>
        <authorList>
            <person name="Mori T."/>
            <person name="Dohra H."/>
            <person name="Suzuki T."/>
            <person name="Kawagishi H."/>
            <person name="Hirai H."/>
        </authorList>
    </citation>
    <scope>NUCLEOTIDE SEQUENCE [LARGE SCALE GENOMIC DNA]</scope>
    <source>
        <strain evidence="3 4">YK-624</strain>
    </source>
</reference>
<evidence type="ECO:0000256" key="1">
    <source>
        <dbReference type="ARBA" id="ARBA00022581"/>
    </source>
</evidence>
<keyword evidence="4" id="KW-1185">Reference proteome</keyword>
<feature type="compositionally biased region" description="Low complexity" evidence="2">
    <location>
        <begin position="560"/>
        <end position="598"/>
    </location>
</feature>
<feature type="compositionally biased region" description="Pro residues" evidence="2">
    <location>
        <begin position="494"/>
        <end position="510"/>
    </location>
</feature>
<name>A0A9P3GXV3_9APHY</name>
<feature type="compositionally biased region" description="Basic and acidic residues" evidence="2">
    <location>
        <begin position="400"/>
        <end position="411"/>
    </location>
</feature>
<dbReference type="OrthoDB" id="2746120at2759"/>
<feature type="compositionally biased region" description="Pro residues" evidence="2">
    <location>
        <begin position="518"/>
        <end position="544"/>
    </location>
</feature>
<feature type="compositionally biased region" description="Low complexity" evidence="2">
    <location>
        <begin position="483"/>
        <end position="493"/>
    </location>
</feature>
<dbReference type="AlphaFoldDB" id="A0A9P3GXV3"/>
<feature type="region of interest" description="Disordered" evidence="2">
    <location>
        <begin position="325"/>
        <end position="411"/>
    </location>
</feature>
<feature type="compositionally biased region" description="Pro residues" evidence="2">
    <location>
        <begin position="607"/>
        <end position="616"/>
    </location>
</feature>
<proteinExistence type="predicted"/>
<feature type="region of interest" description="Disordered" evidence="2">
    <location>
        <begin position="822"/>
        <end position="888"/>
    </location>
</feature>
<evidence type="ECO:0000313" key="4">
    <source>
        <dbReference type="Proteomes" id="UP000703269"/>
    </source>
</evidence>
<feature type="compositionally biased region" description="Basic residues" evidence="2">
    <location>
        <begin position="1"/>
        <end position="16"/>
    </location>
</feature>
<dbReference type="Proteomes" id="UP000703269">
    <property type="component" value="Unassembled WGS sequence"/>
</dbReference>
<keyword evidence="1" id="KW-0945">Host-virus interaction</keyword>
<protein>
    <submittedName>
        <fullName evidence="3">Uncharacterized protein</fullName>
    </submittedName>
</protein>
<accession>A0A9P3GXV3</accession>
<organism evidence="3 4">
    <name type="scientific">Phanerochaete sordida</name>
    <dbReference type="NCBI Taxonomy" id="48140"/>
    <lineage>
        <taxon>Eukaryota</taxon>
        <taxon>Fungi</taxon>
        <taxon>Dikarya</taxon>
        <taxon>Basidiomycota</taxon>
        <taxon>Agaricomycotina</taxon>
        <taxon>Agaricomycetes</taxon>
        <taxon>Polyporales</taxon>
        <taxon>Phanerochaetaceae</taxon>
        <taxon>Phanerochaete</taxon>
    </lineage>
</organism>
<dbReference type="EMBL" id="BPQB01000165">
    <property type="protein sequence ID" value="GJF00550.1"/>
    <property type="molecule type" value="Genomic_DNA"/>
</dbReference>
<feature type="region of interest" description="Disordered" evidence="2">
    <location>
        <begin position="472"/>
        <end position="640"/>
    </location>
</feature>
<feature type="compositionally biased region" description="Basic and acidic residues" evidence="2">
    <location>
        <begin position="344"/>
        <end position="356"/>
    </location>
</feature>
<feature type="compositionally biased region" description="Acidic residues" evidence="2">
    <location>
        <begin position="357"/>
        <end position="376"/>
    </location>
</feature>
<evidence type="ECO:0000313" key="3">
    <source>
        <dbReference type="EMBL" id="GJF00550.1"/>
    </source>
</evidence>
<feature type="compositionally biased region" description="Basic and acidic residues" evidence="2">
    <location>
        <begin position="822"/>
        <end position="835"/>
    </location>
</feature>
<sequence>MGKHKKTRVRKSKAKGGKPGNQGKFKGARLEFLFTLLPDYLALVPTHRFKSFWDRIHPEYWLKFPFWVPLEQDPTPDDLARLEDDVSDEIQARKSEIIKSTNASVKGWFRRQEAKDRRTKAEVFSLLFEALCNPEVIPPRKLPGWQYWMSRNTDKINEEYLRLHPNDADKLAKDIGERCRISRVLWEEADEEQQKVFEAEAQAEFNEEMEHYHTIKSTVTGTLEDTPEAQERARAAFAEIALPFAEFLAKASGTCVSIISGSPPPPGSTQLHLKAVHAGMSVPTATAPSQKWSDYDPEGFKLAIKQFSKFVIHCNPAGYARVETQSQDGGEADGETAEPVQPEVRAEEYRHGKDQEAGDEEEEDEEDDDEDESEDEPLIKKRPRKNTSKNTSKRKQRPQARREQRNVDDAELRDLEAWWKTAELGPHLRASVDALRGQERARRLQDIFATDGFELEREENIARNRAMTLTFGTFPWATPPSTSPSRETSQQQQQPPPPADTRASPPPPPADASGTLAPPSPPPSDMRAPPPPPSLSPSPSPSPSPSSTSPSSVPQPPTSSAPAQPLSSSAPPGQPVLPSSSAPPAQPPLSSTPLQPQSKPKPRPVPKKIPQPPPSQPITSPEAGAAQLQDSGHPTTPLPLLSSQLVRGAAPRALLFHTVNPDGWPEWLDAGYTYLSSAKLGERFERALVAWTEVERQQSFETKGSLPTEGRPSQVGFWMGHQRRVYAKTPPIDDVREFANQWWAWWRGMQPAWRTIDATGRLVRQPIGPWDALQKPGKRGLLLVLLCLQWWAEKAGAIQADWSAAVDDVTWALESMLVEQAAHSDDSHDEQDGLDHANGTVVSLQSRKRRRSEAVPGDDEPVRRSQRGRKPVGSAVVEVGPSKRLRKQ</sequence>
<gene>
    <name evidence="3" type="ORF">PsYK624_168430</name>
</gene>